<dbReference type="GO" id="GO:0003676">
    <property type="term" value="F:nucleic acid binding"/>
    <property type="evidence" value="ECO:0007669"/>
    <property type="project" value="InterPro"/>
</dbReference>
<dbReference type="PANTHER" id="PTHR47169">
    <property type="entry name" value="OS01G0541250 PROTEIN"/>
    <property type="match status" value="1"/>
</dbReference>
<accession>A0A024US10</accession>
<proteinExistence type="predicted"/>
<reference evidence="1" key="1">
    <citation type="submission" date="2013-12" db="EMBL/GenBank/DDBJ databases">
        <title>The Genome Sequence of Aphanomyces invadans NJM9701.</title>
        <authorList>
            <consortium name="The Broad Institute Genomics Platform"/>
            <person name="Russ C."/>
            <person name="Tyler B."/>
            <person name="van West P."/>
            <person name="Dieguez-Uribeondo J."/>
            <person name="Young S.K."/>
            <person name="Zeng Q."/>
            <person name="Gargeya S."/>
            <person name="Fitzgerald M."/>
            <person name="Abouelleil A."/>
            <person name="Alvarado L."/>
            <person name="Chapman S.B."/>
            <person name="Gainer-Dewar J."/>
            <person name="Goldberg J."/>
            <person name="Griggs A."/>
            <person name="Gujja S."/>
            <person name="Hansen M."/>
            <person name="Howarth C."/>
            <person name="Imamovic A."/>
            <person name="Ireland A."/>
            <person name="Larimer J."/>
            <person name="McCowan C."/>
            <person name="Murphy C."/>
            <person name="Pearson M."/>
            <person name="Poon T.W."/>
            <person name="Priest M."/>
            <person name="Roberts A."/>
            <person name="Saif S."/>
            <person name="Shea T."/>
            <person name="Sykes S."/>
            <person name="Wortman J."/>
            <person name="Nusbaum C."/>
            <person name="Birren B."/>
        </authorList>
    </citation>
    <scope>NUCLEOTIDE SEQUENCE [LARGE SCALE GENOMIC DNA]</scope>
    <source>
        <strain evidence="1">NJM9701</strain>
    </source>
</reference>
<evidence type="ECO:0000313" key="1">
    <source>
        <dbReference type="EMBL" id="ETW08667.1"/>
    </source>
</evidence>
<dbReference type="GeneID" id="20078248"/>
<dbReference type="OrthoDB" id="27636at4764"/>
<gene>
    <name evidence="1" type="ORF">H310_01198</name>
</gene>
<dbReference type="AlphaFoldDB" id="A0A024US10"/>
<name>A0A024US10_9STRA</name>
<dbReference type="Gene3D" id="3.30.420.10">
    <property type="entry name" value="Ribonuclease H-like superfamily/Ribonuclease H"/>
    <property type="match status" value="1"/>
</dbReference>
<protein>
    <submittedName>
        <fullName evidence="1">Uncharacterized protein</fullName>
    </submittedName>
</protein>
<dbReference type="RefSeq" id="XP_008862472.1">
    <property type="nucleotide sequence ID" value="XM_008864250.1"/>
</dbReference>
<dbReference type="InterPro" id="IPR036397">
    <property type="entry name" value="RNaseH_sf"/>
</dbReference>
<dbReference type="EMBL" id="KI913953">
    <property type="protein sequence ID" value="ETW08667.1"/>
    <property type="molecule type" value="Genomic_DNA"/>
</dbReference>
<dbReference type="VEuPathDB" id="FungiDB:H310_01198"/>
<organism evidence="1">
    <name type="scientific">Aphanomyces invadans</name>
    <dbReference type="NCBI Taxonomy" id="157072"/>
    <lineage>
        <taxon>Eukaryota</taxon>
        <taxon>Sar</taxon>
        <taxon>Stramenopiles</taxon>
        <taxon>Oomycota</taxon>
        <taxon>Saprolegniomycetes</taxon>
        <taxon>Saprolegniales</taxon>
        <taxon>Verrucalvaceae</taxon>
        <taxon>Aphanomyces</taxon>
    </lineage>
</organism>
<sequence>MLQYVHLDEKWFYITKVSRKYYLVPGEKEPKREFKSKGAGTLETKSVVVTKDVYRTVLLEKVLPAIVA</sequence>